<comment type="caution">
    <text evidence="3">The sequence shown here is derived from an EMBL/GenBank/DDBJ whole genome shotgun (WGS) entry which is preliminary data.</text>
</comment>
<dbReference type="Gene3D" id="3.40.50.150">
    <property type="entry name" value="Vaccinia Virus protein VP39"/>
    <property type="match status" value="1"/>
</dbReference>
<dbReference type="EMBL" id="JADJZA010000007">
    <property type="protein sequence ID" value="MBK9297919.1"/>
    <property type="molecule type" value="Genomic_DNA"/>
</dbReference>
<feature type="domain" description="N(4)-bis(aminopropyl)spermidine synthase C-terminal" evidence="2">
    <location>
        <begin position="123"/>
        <end position="303"/>
    </location>
</feature>
<sequence>MNDEHGTNEEQVIDEEQVISAAKAPAGLATIALRPAVALLVEGPASIGELVAASGISRRGIEALLAGLTTAAGDEEATPGLSLEDDRWELSDPLRAELIEGWALDGPSESGAFTDPELHTRLQAWSLGLDAPRRDLDHRPATHDGVAARLDVLDRHLDLRGAHVLVLGGRDLDALALAADGRAEEVAVVDVDDSVLATLGSTGLDGRGPLLRWCDVRVGLPRSLADWADLVIVNPPFTPEGMAAFLAVATDALAGPDGRVAVTYGFGETRATLGWQVQREMMRAAFAISAMWPDVVTYAGAEAIGGRADLYLLAPTGREGTQGEAAENLYSQGPAAARSAIEADSAPLSAATEEAGPDAQVIGVRRLIGGDQAPKLRSGAVPVVDLRGDPGAWLPRALLALAAPSAVLVCDVDTADRSADPEQRDTTGGRGWVEAHLSRWWRLEPAQRAVAGADLLVARRIDDEAPASPAGPPLVGRGHANPRNVIAEWLTRSSEIDPPPTRRQARAAASDHLASLGTTVRPGDSLLDLPLDRIAALLTDPAPASS</sequence>
<dbReference type="Proteomes" id="UP000727993">
    <property type="component" value="Unassembled WGS sequence"/>
</dbReference>
<evidence type="ECO:0000313" key="4">
    <source>
        <dbReference type="Proteomes" id="UP000727993"/>
    </source>
</evidence>
<reference evidence="3 4" key="1">
    <citation type="submission" date="2020-10" db="EMBL/GenBank/DDBJ databases">
        <title>Connecting structure to function with the recovery of over 1000 high-quality activated sludge metagenome-assembled genomes encoding full-length rRNA genes using long-read sequencing.</title>
        <authorList>
            <person name="Singleton C.M."/>
            <person name="Petriglieri F."/>
            <person name="Kristensen J.M."/>
            <person name="Kirkegaard R.H."/>
            <person name="Michaelsen T.Y."/>
            <person name="Andersen M.H."/>
            <person name="Karst S.M."/>
            <person name="Dueholm M.S."/>
            <person name="Nielsen P.H."/>
            <person name="Albertsen M."/>
        </authorList>
    </citation>
    <scope>NUCLEOTIDE SEQUENCE [LARGE SCALE GENOMIC DNA]</scope>
    <source>
        <strain evidence="3">Lyne_18-Q3-R50-59_MAXAC.006</strain>
    </source>
</reference>
<gene>
    <name evidence="3" type="ORF">IPN02_14020</name>
</gene>
<dbReference type="InterPro" id="IPR002723">
    <property type="entry name" value="BpsA_C"/>
</dbReference>
<evidence type="ECO:0000256" key="1">
    <source>
        <dbReference type="SAM" id="MobiDB-lite"/>
    </source>
</evidence>
<evidence type="ECO:0000313" key="3">
    <source>
        <dbReference type="EMBL" id="MBK9297919.1"/>
    </source>
</evidence>
<proteinExistence type="predicted"/>
<name>A0A936NFF1_9ACTN</name>
<dbReference type="InterPro" id="IPR029063">
    <property type="entry name" value="SAM-dependent_MTases_sf"/>
</dbReference>
<accession>A0A936NFF1</accession>
<dbReference type="Pfam" id="PF01861">
    <property type="entry name" value="BpsA_C"/>
    <property type="match status" value="1"/>
</dbReference>
<dbReference type="SUPFAM" id="SSF53335">
    <property type="entry name" value="S-adenosyl-L-methionine-dependent methyltransferases"/>
    <property type="match status" value="1"/>
</dbReference>
<organism evidence="3 4">
    <name type="scientific">Candidatus Neomicrothrix subdominans</name>
    <dbReference type="NCBI Taxonomy" id="2954438"/>
    <lineage>
        <taxon>Bacteria</taxon>
        <taxon>Bacillati</taxon>
        <taxon>Actinomycetota</taxon>
        <taxon>Acidimicrobiia</taxon>
        <taxon>Acidimicrobiales</taxon>
        <taxon>Microthrixaceae</taxon>
        <taxon>Candidatus Neomicrothrix</taxon>
    </lineage>
</organism>
<dbReference type="AlphaFoldDB" id="A0A936NFF1"/>
<protein>
    <submittedName>
        <fullName evidence="3">Bis-aminopropyl spermidine synthase family protein</fullName>
    </submittedName>
</protein>
<feature type="region of interest" description="Disordered" evidence="1">
    <location>
        <begin position="494"/>
        <end position="524"/>
    </location>
</feature>
<evidence type="ECO:0000259" key="2">
    <source>
        <dbReference type="Pfam" id="PF01861"/>
    </source>
</evidence>